<dbReference type="eggNOG" id="ENOG5031N92">
    <property type="taxonomic scope" value="Bacteria"/>
</dbReference>
<comment type="caution">
    <text evidence="2">The sequence shown here is derived from an EMBL/GenBank/DDBJ whole genome shotgun (WGS) entry which is preliminary data.</text>
</comment>
<keyword evidence="1" id="KW-1133">Transmembrane helix</keyword>
<dbReference type="EMBL" id="AYLO01000017">
    <property type="protein sequence ID" value="ESS73550.1"/>
    <property type="molecule type" value="Genomic_DNA"/>
</dbReference>
<name>V5BJT7_9GAMM</name>
<protein>
    <recommendedName>
        <fullName evidence="4">Transmembrane protein</fullName>
    </recommendedName>
</protein>
<dbReference type="STRING" id="1116472.MGMO_17c00150"/>
<evidence type="ECO:0000313" key="3">
    <source>
        <dbReference type="Proteomes" id="UP000017842"/>
    </source>
</evidence>
<organism evidence="2 3">
    <name type="scientific">Methyloglobulus morosus KoM1</name>
    <dbReference type="NCBI Taxonomy" id="1116472"/>
    <lineage>
        <taxon>Bacteria</taxon>
        <taxon>Pseudomonadati</taxon>
        <taxon>Pseudomonadota</taxon>
        <taxon>Gammaproteobacteria</taxon>
        <taxon>Methylococcales</taxon>
        <taxon>Methylococcaceae</taxon>
        <taxon>Methyloglobulus</taxon>
    </lineage>
</organism>
<proteinExistence type="predicted"/>
<dbReference type="OrthoDB" id="5573709at2"/>
<dbReference type="PATRIC" id="fig|1116472.3.peg.597"/>
<feature type="transmembrane region" description="Helical" evidence="1">
    <location>
        <begin position="121"/>
        <end position="143"/>
    </location>
</feature>
<dbReference type="Proteomes" id="UP000017842">
    <property type="component" value="Unassembled WGS sequence"/>
</dbReference>
<gene>
    <name evidence="2" type="ORF">MGMO_17c00150</name>
</gene>
<feature type="transmembrane region" description="Helical" evidence="1">
    <location>
        <begin position="95"/>
        <end position="114"/>
    </location>
</feature>
<dbReference type="AlphaFoldDB" id="V5BJT7"/>
<reference evidence="2 3" key="1">
    <citation type="journal article" date="2013" name="Genome Announc.">
        <title>Draft Genome Sequence of the Methanotrophic Gammaproteobacterium Methyloglobulus morosus DSM 22980 Strain KoM1.</title>
        <authorList>
            <person name="Poehlein A."/>
            <person name="Deutzmann J.S."/>
            <person name="Daniel R."/>
            <person name="Simeonova D.D."/>
        </authorList>
    </citation>
    <scope>NUCLEOTIDE SEQUENCE [LARGE SCALE GENOMIC DNA]</scope>
    <source>
        <strain evidence="2 3">KoM1</strain>
    </source>
</reference>
<keyword evidence="3" id="KW-1185">Reference proteome</keyword>
<sequence>MNRRDLICLTLKGLLAWLALSGLAWYGGPWLGQGLLPLVEAAIISMTSEVSPSLKLVPSTSDYSIELSAWVLTPIYINASQYIPPGTELKSSTHLLHNLVPLVIEGSILLVWPVQRRAQRVLLIGFGLLTAALVIMATLPALLLGQMEISFQDVAETGKKPRLVPWFVDWMAFCELGGRWLLAIASAWLCIQVQRWLLRD</sequence>
<dbReference type="RefSeq" id="WP_023493490.1">
    <property type="nucleotide sequence ID" value="NZ_AYLO01000017.1"/>
</dbReference>
<keyword evidence="1" id="KW-0812">Transmembrane</keyword>
<feature type="transmembrane region" description="Helical" evidence="1">
    <location>
        <begin position="170"/>
        <end position="191"/>
    </location>
</feature>
<evidence type="ECO:0000313" key="2">
    <source>
        <dbReference type="EMBL" id="ESS73550.1"/>
    </source>
</evidence>
<evidence type="ECO:0000256" key="1">
    <source>
        <dbReference type="SAM" id="Phobius"/>
    </source>
</evidence>
<accession>V5BJT7</accession>
<keyword evidence="1" id="KW-0472">Membrane</keyword>
<evidence type="ECO:0008006" key="4">
    <source>
        <dbReference type="Google" id="ProtNLM"/>
    </source>
</evidence>